<dbReference type="Proteomes" id="UP000479114">
    <property type="component" value="Chromosome"/>
</dbReference>
<dbReference type="InterPro" id="IPR041522">
    <property type="entry name" value="CdaR_GGDEF"/>
</dbReference>
<proteinExistence type="predicted"/>
<evidence type="ECO:0000256" key="4">
    <source>
        <dbReference type="ARBA" id="ARBA00023012"/>
    </source>
</evidence>
<dbReference type="PANTHER" id="PTHR42713">
    <property type="entry name" value="HISTIDINE KINASE-RELATED"/>
    <property type="match status" value="1"/>
</dbReference>
<dbReference type="InterPro" id="IPR018062">
    <property type="entry name" value="HTH_AraC-typ_CS"/>
</dbReference>
<dbReference type="GO" id="GO:0043565">
    <property type="term" value="F:sequence-specific DNA binding"/>
    <property type="evidence" value="ECO:0007669"/>
    <property type="project" value="InterPro"/>
</dbReference>
<evidence type="ECO:0000259" key="9">
    <source>
        <dbReference type="PROSITE" id="PS01124"/>
    </source>
</evidence>
<dbReference type="SMART" id="SM00448">
    <property type="entry name" value="REC"/>
    <property type="match status" value="1"/>
</dbReference>
<keyword evidence="4" id="KW-0902">Two-component regulatory system</keyword>
<dbReference type="SUPFAM" id="SSF52172">
    <property type="entry name" value="CheY-like"/>
    <property type="match status" value="1"/>
</dbReference>
<gene>
    <name evidence="11" type="ORF">GZH47_07990</name>
</gene>
<dbReference type="GO" id="GO:0005737">
    <property type="term" value="C:cytoplasm"/>
    <property type="evidence" value="ECO:0007669"/>
    <property type="project" value="UniProtKB-SubCell"/>
</dbReference>
<dbReference type="InterPro" id="IPR011006">
    <property type="entry name" value="CheY-like_superfamily"/>
</dbReference>
<feature type="domain" description="HTH araC/xylS-type" evidence="9">
    <location>
        <begin position="439"/>
        <end position="537"/>
    </location>
</feature>
<evidence type="ECO:0000256" key="7">
    <source>
        <dbReference type="ARBA" id="ARBA00023163"/>
    </source>
</evidence>
<sequence>MKLMIVDDEQLMRQGIRKKIQMTGLPVTVVAEAGDGEEALHKLAEERPDIVITDIRMPRMDGLAFLEEAQRAMPELQFVVVSGYGEFEYARRAIQFGVTDYLLKPVDKEELKESLARIIRKIEWGRSQRELSAQAEQWRSSSEASLRDQMLSKLIQYGEDGGQSAAARDERLLGMIARCSHFAAVVFQLEPIVLPHQSFRKEDEKLLRFAVHNIIATILDSSGRDGVLFRHVMHENELVYVLGGHSPVETEALQRELNEILDGIRRHLKLEAAIGCGAAVNRMEVIQQSYQQAKQALRNRIFYGVGRVYMAETEYVKAEPHSVISREDESYLLSCLNECNAGALDAWIAQRVEAVATGARVYFTHLESFCVEFHLLMRKYLLTQTSIPEWIIGELDDLLHWLQALENWRKIPGQLTEMVHNIIGHLYKLRHASEYSAIDEVKRYIDQSLHEPLNLQMIAERFFFHPSYFSRRFKERFGENFVNYLTNERIRKSEALLRDPNLKIQQVAELVGFKDAAYFSSVFRKATGMTPNQFRSRSASAESPEAAT</sequence>
<organism evidence="11 12">
    <name type="scientific">Paenibacillus rhizovicinus</name>
    <dbReference type="NCBI Taxonomy" id="2704463"/>
    <lineage>
        <taxon>Bacteria</taxon>
        <taxon>Bacillati</taxon>
        <taxon>Bacillota</taxon>
        <taxon>Bacilli</taxon>
        <taxon>Bacillales</taxon>
        <taxon>Paenibacillaceae</taxon>
        <taxon>Paenibacillus</taxon>
    </lineage>
</organism>
<evidence type="ECO:0000259" key="10">
    <source>
        <dbReference type="PROSITE" id="PS50110"/>
    </source>
</evidence>
<evidence type="ECO:0000313" key="11">
    <source>
        <dbReference type="EMBL" id="QHW30805.1"/>
    </source>
</evidence>
<keyword evidence="5" id="KW-0805">Transcription regulation</keyword>
<feature type="domain" description="Response regulatory" evidence="10">
    <location>
        <begin position="2"/>
        <end position="119"/>
    </location>
</feature>
<dbReference type="RefSeq" id="WP_162639614.1">
    <property type="nucleotide sequence ID" value="NZ_CP048286.1"/>
</dbReference>
<dbReference type="PROSITE" id="PS50110">
    <property type="entry name" value="RESPONSE_REGULATORY"/>
    <property type="match status" value="1"/>
</dbReference>
<dbReference type="InterPro" id="IPR009057">
    <property type="entry name" value="Homeodomain-like_sf"/>
</dbReference>
<dbReference type="CDD" id="cd17536">
    <property type="entry name" value="REC_YesN-like"/>
    <property type="match status" value="1"/>
</dbReference>
<dbReference type="InterPro" id="IPR051552">
    <property type="entry name" value="HptR"/>
</dbReference>
<evidence type="ECO:0000256" key="2">
    <source>
        <dbReference type="ARBA" id="ARBA00022490"/>
    </source>
</evidence>
<feature type="modified residue" description="4-aspartylphosphate" evidence="8">
    <location>
        <position position="54"/>
    </location>
</feature>
<dbReference type="SMART" id="SM00342">
    <property type="entry name" value="HTH_ARAC"/>
    <property type="match status" value="1"/>
</dbReference>
<dbReference type="KEGG" id="prz:GZH47_07990"/>
<name>A0A6C0NX43_9BACL</name>
<keyword evidence="2" id="KW-0963">Cytoplasm</keyword>
<keyword evidence="6" id="KW-0238">DNA-binding</keyword>
<keyword evidence="3 8" id="KW-0597">Phosphoprotein</keyword>
<evidence type="ECO:0000256" key="5">
    <source>
        <dbReference type="ARBA" id="ARBA00023015"/>
    </source>
</evidence>
<keyword evidence="12" id="KW-1185">Reference proteome</keyword>
<dbReference type="PROSITE" id="PS00041">
    <property type="entry name" value="HTH_ARAC_FAMILY_1"/>
    <property type="match status" value="1"/>
</dbReference>
<dbReference type="Pfam" id="PF00072">
    <property type="entry name" value="Response_reg"/>
    <property type="match status" value="1"/>
</dbReference>
<evidence type="ECO:0000256" key="3">
    <source>
        <dbReference type="ARBA" id="ARBA00022553"/>
    </source>
</evidence>
<dbReference type="Pfam" id="PF17853">
    <property type="entry name" value="GGDEF_2"/>
    <property type="match status" value="1"/>
</dbReference>
<dbReference type="EMBL" id="CP048286">
    <property type="protein sequence ID" value="QHW30805.1"/>
    <property type="molecule type" value="Genomic_DNA"/>
</dbReference>
<reference evidence="11 12" key="1">
    <citation type="submission" date="2020-02" db="EMBL/GenBank/DDBJ databases">
        <title>Paenibacillus sp. nov., isolated from rhizosphere soil of tomato.</title>
        <authorList>
            <person name="Weon H.-Y."/>
            <person name="Lee S.A."/>
        </authorList>
    </citation>
    <scope>NUCLEOTIDE SEQUENCE [LARGE SCALE GENOMIC DNA]</scope>
    <source>
        <strain evidence="11 12">14171R-81</strain>
    </source>
</reference>
<evidence type="ECO:0000256" key="6">
    <source>
        <dbReference type="ARBA" id="ARBA00023125"/>
    </source>
</evidence>
<dbReference type="Pfam" id="PF12833">
    <property type="entry name" value="HTH_18"/>
    <property type="match status" value="1"/>
</dbReference>
<dbReference type="AlphaFoldDB" id="A0A6C0NX43"/>
<dbReference type="InterPro" id="IPR018060">
    <property type="entry name" value="HTH_AraC"/>
</dbReference>
<protein>
    <submittedName>
        <fullName evidence="11">Response regulator</fullName>
    </submittedName>
</protein>
<evidence type="ECO:0000313" key="12">
    <source>
        <dbReference type="Proteomes" id="UP000479114"/>
    </source>
</evidence>
<dbReference type="Gene3D" id="3.40.50.2300">
    <property type="match status" value="1"/>
</dbReference>
<dbReference type="GO" id="GO:0003700">
    <property type="term" value="F:DNA-binding transcription factor activity"/>
    <property type="evidence" value="ECO:0007669"/>
    <property type="project" value="InterPro"/>
</dbReference>
<evidence type="ECO:0000256" key="1">
    <source>
        <dbReference type="ARBA" id="ARBA00004496"/>
    </source>
</evidence>
<dbReference type="InterPro" id="IPR001789">
    <property type="entry name" value="Sig_transdc_resp-reg_receiver"/>
</dbReference>
<dbReference type="PROSITE" id="PS01124">
    <property type="entry name" value="HTH_ARAC_FAMILY_2"/>
    <property type="match status" value="1"/>
</dbReference>
<evidence type="ECO:0000256" key="8">
    <source>
        <dbReference type="PROSITE-ProRule" id="PRU00169"/>
    </source>
</evidence>
<dbReference type="Gene3D" id="1.10.10.60">
    <property type="entry name" value="Homeodomain-like"/>
    <property type="match status" value="2"/>
</dbReference>
<dbReference type="GO" id="GO:0000160">
    <property type="term" value="P:phosphorelay signal transduction system"/>
    <property type="evidence" value="ECO:0007669"/>
    <property type="project" value="UniProtKB-KW"/>
</dbReference>
<dbReference type="InterPro" id="IPR020449">
    <property type="entry name" value="Tscrpt_reg_AraC-type_HTH"/>
</dbReference>
<keyword evidence="7" id="KW-0804">Transcription</keyword>
<dbReference type="PANTHER" id="PTHR42713:SF3">
    <property type="entry name" value="TRANSCRIPTIONAL REGULATORY PROTEIN HPTR"/>
    <property type="match status" value="1"/>
</dbReference>
<comment type="subcellular location">
    <subcellularLocation>
        <location evidence="1">Cytoplasm</location>
    </subcellularLocation>
</comment>
<dbReference type="PRINTS" id="PR00032">
    <property type="entry name" value="HTHARAC"/>
</dbReference>
<accession>A0A6C0NX43</accession>
<dbReference type="SUPFAM" id="SSF46689">
    <property type="entry name" value="Homeodomain-like"/>
    <property type="match status" value="2"/>
</dbReference>